<dbReference type="PANTHER" id="PTHR31377">
    <property type="entry name" value="AGMATINE DEIMINASE-RELATED"/>
    <property type="match status" value="1"/>
</dbReference>
<sequence>MDLSQALANAAARAGVDLETGATIPAPRPAEGSTTGWIMPHEGAPHERTWLAWPTAGYALGSSEVEREEAQRTWSAVANAVSEFEPVSMVCNPGDEAVARRLLSGSVALHSAPLNDAWMRDIGPSFVLSPEGTLGAVDWTFNGWGEQEWAQWDKDSQIARYVAEWSGAELVPSRLVNEGGGIQVDGEGTVLLTQTVQCDPHRNPGKTRTQIERELARTIGATNAIWFDRGLTRDSEALGTRGHADLLAAFARPGLVFVHDQQDAGHPDSVVSRELHHTLQEATDAHGQHFELVSLPAPRNLRDAGGYVDHSYVNHLVVNGGVIACGFNDPHDEVAAGILREHYEGREVVTVDARALFDRGGGIHCITQQQPVSR</sequence>
<keyword evidence="4" id="KW-1185">Reference proteome</keyword>
<evidence type="ECO:0000256" key="2">
    <source>
        <dbReference type="SAM" id="MobiDB-lite"/>
    </source>
</evidence>
<comment type="caution">
    <text evidence="3">The sequence shown here is derived from an EMBL/GenBank/DDBJ whole genome shotgun (WGS) entry which is preliminary data.</text>
</comment>
<evidence type="ECO:0000313" key="3">
    <source>
        <dbReference type="EMBL" id="TQM63303.1"/>
    </source>
</evidence>
<accession>A0A543HYA9</accession>
<dbReference type="Pfam" id="PF04371">
    <property type="entry name" value="PAD_porph"/>
    <property type="match status" value="1"/>
</dbReference>
<name>A0A543HYA9_9MICO</name>
<dbReference type="PANTHER" id="PTHR31377:SF0">
    <property type="entry name" value="AGMATINE DEIMINASE-RELATED"/>
    <property type="match status" value="1"/>
</dbReference>
<dbReference type="EMBL" id="VFPN01000002">
    <property type="protein sequence ID" value="TQM63303.1"/>
    <property type="molecule type" value="Genomic_DNA"/>
</dbReference>
<dbReference type="GO" id="GO:0004668">
    <property type="term" value="F:protein-arginine deiminase activity"/>
    <property type="evidence" value="ECO:0007669"/>
    <property type="project" value="InterPro"/>
</dbReference>
<proteinExistence type="predicted"/>
<gene>
    <name evidence="3" type="ORF">FB466_1561</name>
</gene>
<dbReference type="GO" id="GO:0047632">
    <property type="term" value="F:agmatine deiminase activity"/>
    <property type="evidence" value="ECO:0007669"/>
    <property type="project" value="TreeGrafter"/>
</dbReference>
<dbReference type="Gene3D" id="3.75.10.10">
    <property type="entry name" value="L-arginine/glycine Amidinotransferase, Chain A"/>
    <property type="match status" value="1"/>
</dbReference>
<reference evidence="3 4" key="1">
    <citation type="submission" date="2019-06" db="EMBL/GenBank/DDBJ databases">
        <title>Sequencing the genomes of 1000 actinobacteria strains.</title>
        <authorList>
            <person name="Klenk H.-P."/>
        </authorList>
    </citation>
    <scope>NUCLEOTIDE SEQUENCE [LARGE SCALE GENOMIC DNA]</scope>
    <source>
        <strain evidence="3 4">DSM 18031</strain>
    </source>
</reference>
<feature type="region of interest" description="Disordered" evidence="2">
    <location>
        <begin position="20"/>
        <end position="41"/>
    </location>
</feature>
<dbReference type="Proteomes" id="UP000318331">
    <property type="component" value="Unassembled WGS sequence"/>
</dbReference>
<dbReference type="AlphaFoldDB" id="A0A543HYA9"/>
<evidence type="ECO:0000313" key="4">
    <source>
        <dbReference type="Proteomes" id="UP000318331"/>
    </source>
</evidence>
<protein>
    <submittedName>
        <fullName evidence="3">Agmatine deiminase</fullName>
    </submittedName>
</protein>
<dbReference type="InterPro" id="IPR007466">
    <property type="entry name" value="Peptidyl-Arg-deiminase_porph"/>
</dbReference>
<keyword evidence="1" id="KW-0378">Hydrolase</keyword>
<dbReference type="SUPFAM" id="SSF55909">
    <property type="entry name" value="Pentein"/>
    <property type="match status" value="1"/>
</dbReference>
<dbReference type="GO" id="GO:0009446">
    <property type="term" value="P:putrescine biosynthetic process"/>
    <property type="evidence" value="ECO:0007669"/>
    <property type="project" value="InterPro"/>
</dbReference>
<organism evidence="3 4">
    <name type="scientific">Klugiella xanthotipulae</name>
    <dbReference type="NCBI Taxonomy" id="244735"/>
    <lineage>
        <taxon>Bacteria</taxon>
        <taxon>Bacillati</taxon>
        <taxon>Actinomycetota</taxon>
        <taxon>Actinomycetes</taxon>
        <taxon>Micrococcales</taxon>
        <taxon>Microbacteriaceae</taxon>
        <taxon>Klugiella</taxon>
    </lineage>
</organism>
<evidence type="ECO:0000256" key="1">
    <source>
        <dbReference type="ARBA" id="ARBA00022801"/>
    </source>
</evidence>